<dbReference type="VEuPathDB" id="FungiDB:PYU1_G004803"/>
<feature type="region of interest" description="Disordered" evidence="1">
    <location>
        <begin position="1"/>
        <end position="69"/>
    </location>
</feature>
<dbReference type="AlphaFoldDB" id="K3WIM2"/>
<feature type="compositionally biased region" description="Low complexity" evidence="1">
    <location>
        <begin position="1"/>
        <end position="26"/>
    </location>
</feature>
<keyword evidence="3" id="KW-1185">Reference proteome</keyword>
<evidence type="ECO:0000256" key="1">
    <source>
        <dbReference type="SAM" id="MobiDB-lite"/>
    </source>
</evidence>
<reference evidence="3" key="1">
    <citation type="journal article" date="2010" name="Genome Biol.">
        <title>Genome sequence of the necrotrophic plant pathogen Pythium ultimum reveals original pathogenicity mechanisms and effector repertoire.</title>
        <authorList>
            <person name="Levesque C.A."/>
            <person name="Brouwer H."/>
            <person name="Cano L."/>
            <person name="Hamilton J.P."/>
            <person name="Holt C."/>
            <person name="Huitema E."/>
            <person name="Raffaele S."/>
            <person name="Robideau G.P."/>
            <person name="Thines M."/>
            <person name="Win J."/>
            <person name="Zerillo M.M."/>
            <person name="Beakes G.W."/>
            <person name="Boore J.L."/>
            <person name="Busam D."/>
            <person name="Dumas B."/>
            <person name="Ferriera S."/>
            <person name="Fuerstenberg S.I."/>
            <person name="Gachon C.M."/>
            <person name="Gaulin E."/>
            <person name="Govers F."/>
            <person name="Grenville-Briggs L."/>
            <person name="Horner N."/>
            <person name="Hostetler J."/>
            <person name="Jiang R.H."/>
            <person name="Johnson J."/>
            <person name="Krajaejun T."/>
            <person name="Lin H."/>
            <person name="Meijer H.J."/>
            <person name="Moore B."/>
            <person name="Morris P."/>
            <person name="Phuntmart V."/>
            <person name="Puiu D."/>
            <person name="Shetty J."/>
            <person name="Stajich J.E."/>
            <person name="Tripathy S."/>
            <person name="Wawra S."/>
            <person name="van West P."/>
            <person name="Whitty B.R."/>
            <person name="Coutinho P.M."/>
            <person name="Henrissat B."/>
            <person name="Martin F."/>
            <person name="Thomas P.D."/>
            <person name="Tyler B.M."/>
            <person name="De Vries R.P."/>
            <person name="Kamoun S."/>
            <person name="Yandell M."/>
            <person name="Tisserat N."/>
            <person name="Buell C.R."/>
        </authorList>
    </citation>
    <scope>NUCLEOTIDE SEQUENCE</scope>
    <source>
        <strain evidence="3">DAOM:BR144</strain>
    </source>
</reference>
<dbReference type="InParanoid" id="K3WIM2"/>
<evidence type="ECO:0000313" key="3">
    <source>
        <dbReference type="Proteomes" id="UP000019132"/>
    </source>
</evidence>
<reference evidence="2" key="3">
    <citation type="submission" date="2015-02" db="UniProtKB">
        <authorList>
            <consortium name="EnsemblProtists"/>
        </authorList>
    </citation>
    <scope>IDENTIFICATION</scope>
    <source>
        <strain evidence="2">DAOM BR144</strain>
    </source>
</reference>
<sequence length="170" mass="18683">MVAHSSTASSSSTSSSIRSTATSSSSGDTPQLHTINSNEDNDSSAVDKPSTAKEMTAVAPADKDSATTVPDANRCRYKSRKCDNARSIKRNGHLHQLCPYHRDRANQNQRKFDNQKRNWQSDLQKVDDKQVRLSAAATISILSEKSLFARRKIARQARRHCAASSSDHPA</sequence>
<reference evidence="3" key="2">
    <citation type="submission" date="2010-04" db="EMBL/GenBank/DDBJ databases">
        <authorList>
            <person name="Buell R."/>
            <person name="Hamilton J."/>
            <person name="Hostetler J."/>
        </authorList>
    </citation>
    <scope>NUCLEOTIDE SEQUENCE [LARGE SCALE GENOMIC DNA]</scope>
    <source>
        <strain evidence="3">DAOM:BR144</strain>
    </source>
</reference>
<dbReference type="Proteomes" id="UP000019132">
    <property type="component" value="Unassembled WGS sequence"/>
</dbReference>
<protein>
    <submittedName>
        <fullName evidence="2">Uncharacterized protein</fullName>
    </submittedName>
</protein>
<organism evidence="2 3">
    <name type="scientific">Globisporangium ultimum (strain ATCC 200006 / CBS 805.95 / DAOM BR144)</name>
    <name type="common">Pythium ultimum</name>
    <dbReference type="NCBI Taxonomy" id="431595"/>
    <lineage>
        <taxon>Eukaryota</taxon>
        <taxon>Sar</taxon>
        <taxon>Stramenopiles</taxon>
        <taxon>Oomycota</taxon>
        <taxon>Peronosporomycetes</taxon>
        <taxon>Pythiales</taxon>
        <taxon>Pythiaceae</taxon>
        <taxon>Globisporangium</taxon>
    </lineage>
</organism>
<name>K3WIM2_GLOUD</name>
<accession>K3WIM2</accession>
<dbReference type="EnsemblProtists" id="PYU1_T004814">
    <property type="protein sequence ID" value="PYU1_T004814"/>
    <property type="gene ID" value="PYU1_G004803"/>
</dbReference>
<evidence type="ECO:0000313" key="2">
    <source>
        <dbReference type="EnsemblProtists" id="PYU1_T004814"/>
    </source>
</evidence>
<proteinExistence type="predicted"/>
<dbReference type="HOGENOM" id="CLU_1573772_0_0_1"/>
<dbReference type="EMBL" id="GL376564">
    <property type="status" value="NOT_ANNOTATED_CDS"/>
    <property type="molecule type" value="Genomic_DNA"/>
</dbReference>
<feature type="compositionally biased region" description="Polar residues" evidence="1">
    <location>
        <begin position="27"/>
        <end position="38"/>
    </location>
</feature>